<dbReference type="PANTHER" id="PTHR21180">
    <property type="entry name" value="ENDONUCLEASE/EXONUCLEASE/PHOSPHATASE FAMILY DOMAIN-CONTAINING PROTEIN 1"/>
    <property type="match status" value="1"/>
</dbReference>
<dbReference type="Pfam" id="PF12836">
    <property type="entry name" value="HHH_3"/>
    <property type="match status" value="1"/>
</dbReference>
<dbReference type="Proteomes" id="UP000422232">
    <property type="component" value="Chromosome"/>
</dbReference>
<dbReference type="GO" id="GO:0015627">
    <property type="term" value="C:type II protein secretion system complex"/>
    <property type="evidence" value="ECO:0007669"/>
    <property type="project" value="TreeGrafter"/>
</dbReference>
<dbReference type="PANTHER" id="PTHR21180:SF32">
    <property type="entry name" value="ENDONUCLEASE_EXONUCLEASE_PHOSPHATASE FAMILY DOMAIN-CONTAINING PROTEIN 1"/>
    <property type="match status" value="1"/>
</dbReference>
<protein>
    <submittedName>
        <fullName evidence="1">ComE operon protein 1</fullName>
    </submittedName>
</protein>
<proteinExistence type="predicted"/>
<dbReference type="NCBIfam" id="TIGR00426">
    <property type="entry name" value="competence protein ComEA helix-hairpin-helix repeat region"/>
    <property type="match status" value="1"/>
</dbReference>
<gene>
    <name evidence="1" type="primary">comEA</name>
    <name evidence="1" type="ORF">Psal009_02548</name>
</gene>
<name>A0A9Q5VAU3_PISSA</name>
<sequence>MGVSWVMSSVKAFLVVWSLLGGSMAETTEASFNQSLVQQVNVNQADADTLAAVLNGCGLKKARAIINYRKQHGPFRSIKDLAKVEGISEQLVLRNKSRLLF</sequence>
<keyword evidence="2" id="KW-1185">Reference proteome</keyword>
<dbReference type="AlphaFoldDB" id="A0A9Q5VAU3"/>
<reference evidence="1 2" key="1">
    <citation type="submission" date="2019-04" db="EMBL/GenBank/DDBJ databases">
        <title>Complete genome sequencing of Piscirickettsia salmonis strain Psal-009.</title>
        <authorList>
            <person name="Schober I."/>
            <person name="Bunk B."/>
            <person name="Sproer C."/>
            <person name="Carril G.P."/>
            <person name="Riedel T."/>
            <person name="Flores-Herrera P.A."/>
            <person name="Nourdin-Galindo G."/>
            <person name="Marshall S.H."/>
            <person name="Overmann J."/>
        </authorList>
    </citation>
    <scope>NUCLEOTIDE SEQUENCE [LARGE SCALE GENOMIC DNA]</scope>
    <source>
        <strain evidence="1 2">Psal-009</strain>
    </source>
</reference>
<dbReference type="EMBL" id="CP038908">
    <property type="protein sequence ID" value="QGO06633.1"/>
    <property type="molecule type" value="Genomic_DNA"/>
</dbReference>
<dbReference type="Gene3D" id="1.10.150.280">
    <property type="entry name" value="AF1531-like domain"/>
    <property type="match status" value="1"/>
</dbReference>
<dbReference type="InterPro" id="IPR051675">
    <property type="entry name" value="Endo/Exo/Phosphatase_dom_1"/>
</dbReference>
<dbReference type="GO" id="GO:0015628">
    <property type="term" value="P:protein secretion by the type II secretion system"/>
    <property type="evidence" value="ECO:0007669"/>
    <property type="project" value="TreeGrafter"/>
</dbReference>
<dbReference type="InterPro" id="IPR004509">
    <property type="entry name" value="Competence_ComEA_HhH"/>
</dbReference>
<accession>A0A9Q5VAU3</accession>
<dbReference type="SUPFAM" id="SSF47781">
    <property type="entry name" value="RuvA domain 2-like"/>
    <property type="match status" value="1"/>
</dbReference>
<evidence type="ECO:0000313" key="1">
    <source>
        <dbReference type="EMBL" id="QGO06633.1"/>
    </source>
</evidence>
<organism evidence="1 2">
    <name type="scientific">Piscirickettsia salmonis</name>
    <dbReference type="NCBI Taxonomy" id="1238"/>
    <lineage>
        <taxon>Bacteria</taxon>
        <taxon>Pseudomonadati</taxon>
        <taxon>Pseudomonadota</taxon>
        <taxon>Gammaproteobacteria</taxon>
        <taxon>Thiotrichales</taxon>
        <taxon>Piscirickettsiaceae</taxon>
        <taxon>Piscirickettsia</taxon>
    </lineage>
</organism>
<evidence type="ECO:0000313" key="2">
    <source>
        <dbReference type="Proteomes" id="UP000422232"/>
    </source>
</evidence>
<dbReference type="InterPro" id="IPR010994">
    <property type="entry name" value="RuvA_2-like"/>
</dbReference>